<evidence type="ECO:0000256" key="1">
    <source>
        <dbReference type="SAM" id="MobiDB-lite"/>
    </source>
</evidence>
<feature type="compositionally biased region" description="Low complexity" evidence="1">
    <location>
        <begin position="166"/>
        <end position="175"/>
    </location>
</feature>
<comment type="caution">
    <text evidence="2">The sequence shown here is derived from an EMBL/GenBank/DDBJ whole genome shotgun (WGS) entry which is preliminary data.</text>
</comment>
<organism evidence="2 3">
    <name type="scientific">Penicillium coprophilum</name>
    <dbReference type="NCBI Taxonomy" id="36646"/>
    <lineage>
        <taxon>Eukaryota</taxon>
        <taxon>Fungi</taxon>
        <taxon>Dikarya</taxon>
        <taxon>Ascomycota</taxon>
        <taxon>Pezizomycotina</taxon>
        <taxon>Eurotiomycetes</taxon>
        <taxon>Eurotiomycetidae</taxon>
        <taxon>Eurotiales</taxon>
        <taxon>Aspergillaceae</taxon>
        <taxon>Penicillium</taxon>
    </lineage>
</organism>
<sequence>MAQPSFNCAQGYTSESLPVEDLMLDDEDCALEYIKHSLTGMTCVETIAVLTSEMNPDHRKRIPGSWQVQRKCGESSDKFAIQRLSDIFLKGASAVPIPWPAPDGKFTVSLEEMASICQSFQNTPKEVIASLEVYVKIIGTITVTHQIIRDLFKGYRWWVKRRAEQSRQQSRQQSQTPVNEDQELDEVAAPDPTRAEYDEIRLAVAELASGIWQVEAQARGRQEAHTGGVSTRVAHFRPPQGLRYRGAVHRSPPGRGKPQREDHDHEN</sequence>
<dbReference type="Proteomes" id="UP000191500">
    <property type="component" value="Unassembled WGS sequence"/>
</dbReference>
<dbReference type="EMBL" id="MDDG01000004">
    <property type="protein sequence ID" value="OQE42320.1"/>
    <property type="molecule type" value="Genomic_DNA"/>
</dbReference>
<feature type="region of interest" description="Disordered" evidence="1">
    <location>
        <begin position="222"/>
        <end position="267"/>
    </location>
</feature>
<protein>
    <submittedName>
        <fullName evidence="2">Uncharacterized protein</fullName>
    </submittedName>
</protein>
<name>A0A1V6UV82_9EURO</name>
<feature type="region of interest" description="Disordered" evidence="1">
    <location>
        <begin position="165"/>
        <end position="191"/>
    </location>
</feature>
<feature type="compositionally biased region" description="Basic and acidic residues" evidence="1">
    <location>
        <begin position="258"/>
        <end position="267"/>
    </location>
</feature>
<evidence type="ECO:0000313" key="2">
    <source>
        <dbReference type="EMBL" id="OQE42320.1"/>
    </source>
</evidence>
<keyword evidence="3" id="KW-1185">Reference proteome</keyword>
<evidence type="ECO:0000313" key="3">
    <source>
        <dbReference type="Proteomes" id="UP000191500"/>
    </source>
</evidence>
<proteinExistence type="predicted"/>
<accession>A0A1V6UV82</accession>
<gene>
    <name evidence="2" type="ORF">PENCOP_c004G01859</name>
</gene>
<dbReference type="AlphaFoldDB" id="A0A1V6UV82"/>
<reference evidence="3" key="1">
    <citation type="journal article" date="2017" name="Nat. Microbiol.">
        <title>Global analysis of biosynthetic gene clusters reveals vast potential of secondary metabolite production in Penicillium species.</title>
        <authorList>
            <person name="Nielsen J.C."/>
            <person name="Grijseels S."/>
            <person name="Prigent S."/>
            <person name="Ji B."/>
            <person name="Dainat J."/>
            <person name="Nielsen K.F."/>
            <person name="Frisvad J.C."/>
            <person name="Workman M."/>
            <person name="Nielsen J."/>
        </authorList>
    </citation>
    <scope>NUCLEOTIDE SEQUENCE [LARGE SCALE GENOMIC DNA]</scope>
    <source>
        <strain evidence="3">IBT 31321</strain>
    </source>
</reference>